<dbReference type="Pfam" id="PF08375">
    <property type="entry name" value="Rpn3_C"/>
    <property type="match status" value="1"/>
</dbReference>
<feature type="region of interest" description="Disordered" evidence="4">
    <location>
        <begin position="1"/>
        <end position="21"/>
    </location>
</feature>
<dbReference type="PANTHER" id="PTHR10758">
    <property type="entry name" value="26S PROTEASOME NON-ATPASE REGULATORY SUBUNIT 3/COP9 SIGNALOSOME COMPLEX SUBUNIT 3"/>
    <property type="match status" value="1"/>
</dbReference>
<protein>
    <recommendedName>
        <fullName evidence="5">PCI domain-containing protein</fullName>
    </recommendedName>
</protein>
<evidence type="ECO:0000256" key="1">
    <source>
        <dbReference type="ARBA" id="ARBA00007912"/>
    </source>
</evidence>
<dbReference type="PROSITE" id="PS50250">
    <property type="entry name" value="PCI"/>
    <property type="match status" value="1"/>
</dbReference>
<dbReference type="PANTHER" id="PTHR10758:SF2">
    <property type="entry name" value="26S PROTEASOME NON-ATPASE REGULATORY SUBUNIT 3"/>
    <property type="match status" value="1"/>
</dbReference>
<dbReference type="InterPro" id="IPR013586">
    <property type="entry name" value="PSMD3_C"/>
</dbReference>
<dbReference type="InterPro" id="IPR057985">
    <property type="entry name" value="TPR_PSMD3_N"/>
</dbReference>
<dbReference type="GO" id="GO:0008541">
    <property type="term" value="C:proteasome regulatory particle, lid subcomplex"/>
    <property type="evidence" value="ECO:0007669"/>
    <property type="project" value="TreeGrafter"/>
</dbReference>
<dbReference type="GO" id="GO:0006511">
    <property type="term" value="P:ubiquitin-dependent protein catabolic process"/>
    <property type="evidence" value="ECO:0007669"/>
    <property type="project" value="TreeGrafter"/>
</dbReference>
<keyword evidence="3" id="KW-0802">TPR repeat</keyword>
<dbReference type="InterPro" id="IPR050756">
    <property type="entry name" value="CSN3"/>
</dbReference>
<dbReference type="PROSITE" id="PS50005">
    <property type="entry name" value="TPR"/>
    <property type="match status" value="1"/>
</dbReference>
<dbReference type="SUPFAM" id="SSF46785">
    <property type="entry name" value="Winged helix' DNA-binding domain"/>
    <property type="match status" value="1"/>
</dbReference>
<evidence type="ECO:0000256" key="3">
    <source>
        <dbReference type="PROSITE-ProRule" id="PRU00339"/>
    </source>
</evidence>
<evidence type="ECO:0000259" key="5">
    <source>
        <dbReference type="PROSITE" id="PS50250"/>
    </source>
</evidence>
<dbReference type="Gene3D" id="1.25.40.570">
    <property type="match status" value="1"/>
</dbReference>
<comment type="similarity">
    <text evidence="1">Belongs to the proteasome subunit S3 family.</text>
</comment>
<keyword evidence="2" id="KW-0647">Proteasome</keyword>
<organism evidence="6">
    <name type="scientific">Aplanochytrium stocchinoi</name>
    <dbReference type="NCBI Taxonomy" id="215587"/>
    <lineage>
        <taxon>Eukaryota</taxon>
        <taxon>Sar</taxon>
        <taxon>Stramenopiles</taxon>
        <taxon>Bigyra</taxon>
        <taxon>Labyrinthulomycetes</taxon>
        <taxon>Thraustochytrida</taxon>
        <taxon>Thraustochytriidae</taxon>
        <taxon>Aplanochytrium</taxon>
    </lineage>
</organism>
<evidence type="ECO:0000256" key="4">
    <source>
        <dbReference type="SAM" id="MobiDB-lite"/>
    </source>
</evidence>
<dbReference type="InterPro" id="IPR000717">
    <property type="entry name" value="PCI_dom"/>
</dbReference>
<dbReference type="AlphaFoldDB" id="A0A6S8APH1"/>
<dbReference type="InterPro" id="IPR036390">
    <property type="entry name" value="WH_DNA-bd_sf"/>
</dbReference>
<accession>A0A6S8APH1</accession>
<feature type="repeat" description="TPR" evidence="3">
    <location>
        <begin position="246"/>
        <end position="279"/>
    </location>
</feature>
<dbReference type="EMBL" id="HBIN01004249">
    <property type="protein sequence ID" value="CAE0432664.1"/>
    <property type="molecule type" value="Transcribed_RNA"/>
</dbReference>
<dbReference type="Pfam" id="PF25573">
    <property type="entry name" value="TPR_PSMD3_N"/>
    <property type="match status" value="1"/>
</dbReference>
<dbReference type="SMART" id="SM00088">
    <property type="entry name" value="PINT"/>
    <property type="match status" value="1"/>
</dbReference>
<evidence type="ECO:0000256" key="2">
    <source>
        <dbReference type="ARBA" id="ARBA00022942"/>
    </source>
</evidence>
<evidence type="ECO:0000313" key="6">
    <source>
        <dbReference type="EMBL" id="CAE0432664.1"/>
    </source>
</evidence>
<dbReference type="EMBL" id="HBIN01004250">
    <property type="protein sequence ID" value="CAE0432665.1"/>
    <property type="molecule type" value="Transcribed_RNA"/>
</dbReference>
<dbReference type="Pfam" id="PF01399">
    <property type="entry name" value="PCI"/>
    <property type="match status" value="1"/>
</dbReference>
<name>A0A6S8APH1_9STRA</name>
<dbReference type="GO" id="GO:0030234">
    <property type="term" value="F:enzyme regulator activity"/>
    <property type="evidence" value="ECO:0007669"/>
    <property type="project" value="InterPro"/>
</dbReference>
<feature type="region of interest" description="Disordered" evidence="4">
    <location>
        <begin position="457"/>
        <end position="486"/>
    </location>
</feature>
<reference evidence="6" key="1">
    <citation type="submission" date="2021-01" db="EMBL/GenBank/DDBJ databases">
        <authorList>
            <person name="Corre E."/>
            <person name="Pelletier E."/>
            <person name="Niang G."/>
            <person name="Scheremetjew M."/>
            <person name="Finn R."/>
            <person name="Kale V."/>
            <person name="Holt S."/>
            <person name="Cochrane G."/>
            <person name="Meng A."/>
            <person name="Brown T."/>
            <person name="Cohen L."/>
        </authorList>
    </citation>
    <scope>NUCLEOTIDE SEQUENCE</scope>
    <source>
        <strain evidence="6">GSBS06</strain>
    </source>
</reference>
<sequence length="486" mass="55547">MAKKEPKKVKEPKMEEEDDKEEAIPDYFKAMEDNIMVLEKAVELNDKNLIRRLWRKNTNLRKNMSLLDFQDVLMVYVPADCPSRKVMLNSLDAAQKEEMDTGGDRKDRSGEAKKTEISLEVECYLHLFIVSRLMGMKPMRTKEALESSRLIVERASSENRRSLDSFVSKGWHWYARCNELLGKAKDIRPELIAAHRTACLRLNEMGQSVLTNLILRSYTEDNLITQAMTFASKTTFPESASNNQQVRNLYYMGKAHAIQADYSKANDCLIRAIRKAPTNTGLGFRVHVYKLAVVAQLLMGETPDRSWFSNSELKVHLEPYFHLVKAVRNGSVADYDKILKTDSAKFSKDNTMTLIVRLRSSVIKTGLRHINIAYSCISFKDIAFKLELSSATDAELICAKAIRDRIIEATIDHEKSVLQSNDTQDIYSTIEPKAQFHKRIEFCLEVHNAAVKAHKYPPNSHRAKLEKDENKENGDVATIDDDLDDM</sequence>
<feature type="domain" description="PCI" evidence="5">
    <location>
        <begin position="238"/>
        <end position="425"/>
    </location>
</feature>
<dbReference type="SMART" id="SM00753">
    <property type="entry name" value="PAM"/>
    <property type="match status" value="1"/>
</dbReference>
<dbReference type="GO" id="GO:0042176">
    <property type="term" value="P:regulation of protein catabolic process"/>
    <property type="evidence" value="ECO:0007669"/>
    <property type="project" value="InterPro"/>
</dbReference>
<evidence type="ECO:0000313" key="7">
    <source>
        <dbReference type="EMBL" id="CAE0432665.1"/>
    </source>
</evidence>
<dbReference type="InterPro" id="IPR019734">
    <property type="entry name" value="TPR_rpt"/>
</dbReference>
<proteinExistence type="inferred from homology"/>
<feature type="compositionally biased region" description="Basic and acidic residues" evidence="4">
    <location>
        <begin position="463"/>
        <end position="474"/>
    </location>
</feature>
<gene>
    <name evidence="6" type="ORF">ASTO00021_LOCUS2982</name>
    <name evidence="7" type="ORF">ASTO00021_LOCUS2983</name>
</gene>